<dbReference type="SMART" id="SM00354">
    <property type="entry name" value="HTH_LACI"/>
    <property type="match status" value="1"/>
</dbReference>
<dbReference type="Gene3D" id="3.40.50.2300">
    <property type="match status" value="2"/>
</dbReference>
<dbReference type="EMBL" id="STGX01000019">
    <property type="protein sequence ID" value="THV24432.1"/>
    <property type="molecule type" value="Genomic_DNA"/>
</dbReference>
<dbReference type="InterPro" id="IPR028082">
    <property type="entry name" value="Peripla_BP_I"/>
</dbReference>
<dbReference type="InterPro" id="IPR046335">
    <property type="entry name" value="LacI/GalR-like_sensor"/>
</dbReference>
<dbReference type="OrthoDB" id="3227375at2"/>
<dbReference type="PROSITE" id="PS50932">
    <property type="entry name" value="HTH_LACI_2"/>
    <property type="match status" value="1"/>
</dbReference>
<dbReference type="GO" id="GO:0000976">
    <property type="term" value="F:transcription cis-regulatory region binding"/>
    <property type="evidence" value="ECO:0007669"/>
    <property type="project" value="TreeGrafter"/>
</dbReference>
<dbReference type="RefSeq" id="WP_136531783.1">
    <property type="nucleotide sequence ID" value="NZ_STGX01000019.1"/>
</dbReference>
<dbReference type="Proteomes" id="UP000305792">
    <property type="component" value="Unassembled WGS sequence"/>
</dbReference>
<accession>A0A4S8P6J5</accession>
<evidence type="ECO:0000256" key="1">
    <source>
        <dbReference type="ARBA" id="ARBA00023015"/>
    </source>
</evidence>
<dbReference type="Gene3D" id="1.10.260.40">
    <property type="entry name" value="lambda repressor-like DNA-binding domains"/>
    <property type="match status" value="1"/>
</dbReference>
<keyword evidence="3" id="KW-0804">Transcription</keyword>
<proteinExistence type="predicted"/>
<comment type="caution">
    <text evidence="5">The sequence shown here is derived from an EMBL/GenBank/DDBJ whole genome shotgun (WGS) entry which is preliminary data.</text>
</comment>
<sequence>MTGPDHPRATLAAVAERAGVSKATASKVLNGRPGVSDETRRQVRRVIEELGYTPSTGPRETQPKGAVHVVFDDILDMYALYVLDGVIEGTAAQGADTVTSVLGARGPARSLGVDRIRDIAARGHIGLIVVTSELTGEEIETCEALGLNLVVIDPVNPLDDRVTSVGATNWAGGVQATRHLIDLGHTRIGFVGGPPGSVFGRERLHGYREALETAGIRAEPDLAVWGRYDAETGGTAAAALLDLADPPTAVFAANDTMAIGALREARSRGLRIPQDLSLVGFDDTFSAAWTDPPLTTVRQPLRQMGRVAARTVLELADGKVPDSHHVQLATGLVVRDSTAPPNR</sequence>
<name>A0A4S8P6J5_9ACTN</name>
<dbReference type="AlphaFoldDB" id="A0A4S8P6J5"/>
<dbReference type="PANTHER" id="PTHR30146:SF153">
    <property type="entry name" value="LACTOSE OPERON REPRESSOR"/>
    <property type="match status" value="1"/>
</dbReference>
<dbReference type="InterPro" id="IPR010982">
    <property type="entry name" value="Lambda_DNA-bd_dom_sf"/>
</dbReference>
<keyword evidence="6" id="KW-1185">Reference proteome</keyword>
<dbReference type="Pfam" id="PF13377">
    <property type="entry name" value="Peripla_BP_3"/>
    <property type="match status" value="1"/>
</dbReference>
<organism evidence="5 6">
    <name type="scientific">Glycomyces paridis</name>
    <dbReference type="NCBI Taxonomy" id="2126555"/>
    <lineage>
        <taxon>Bacteria</taxon>
        <taxon>Bacillati</taxon>
        <taxon>Actinomycetota</taxon>
        <taxon>Actinomycetes</taxon>
        <taxon>Glycomycetales</taxon>
        <taxon>Glycomycetaceae</taxon>
        <taxon>Glycomyces</taxon>
    </lineage>
</organism>
<evidence type="ECO:0000256" key="2">
    <source>
        <dbReference type="ARBA" id="ARBA00023125"/>
    </source>
</evidence>
<gene>
    <name evidence="5" type="ORF">E9998_21695</name>
</gene>
<dbReference type="CDD" id="cd01392">
    <property type="entry name" value="HTH_LacI"/>
    <property type="match status" value="1"/>
</dbReference>
<reference evidence="5 6" key="1">
    <citation type="journal article" date="2018" name="Int. J. Syst. Evol. Microbiol.">
        <title>Glycomyces paridis sp. nov., isolated from the medicinal plant Paris polyphylla.</title>
        <authorList>
            <person name="Fang X.M."/>
            <person name="Bai J.L."/>
            <person name="Su J."/>
            <person name="Zhao L.L."/>
            <person name="Liu H.Y."/>
            <person name="Ma B.P."/>
            <person name="Zhang Y.Q."/>
            <person name="Yu L.Y."/>
        </authorList>
    </citation>
    <scope>NUCLEOTIDE SEQUENCE [LARGE SCALE GENOMIC DNA]</scope>
    <source>
        <strain evidence="5 6">CPCC 204357</strain>
    </source>
</reference>
<keyword evidence="2 5" id="KW-0238">DNA-binding</keyword>
<dbReference type="PANTHER" id="PTHR30146">
    <property type="entry name" value="LACI-RELATED TRANSCRIPTIONAL REPRESSOR"/>
    <property type="match status" value="1"/>
</dbReference>
<dbReference type="Pfam" id="PF00356">
    <property type="entry name" value="LacI"/>
    <property type="match status" value="1"/>
</dbReference>
<feature type="domain" description="HTH lacI-type" evidence="4">
    <location>
        <begin position="9"/>
        <end position="63"/>
    </location>
</feature>
<dbReference type="InterPro" id="IPR000843">
    <property type="entry name" value="HTH_LacI"/>
</dbReference>
<dbReference type="GO" id="GO:0003700">
    <property type="term" value="F:DNA-binding transcription factor activity"/>
    <property type="evidence" value="ECO:0007669"/>
    <property type="project" value="TreeGrafter"/>
</dbReference>
<evidence type="ECO:0000313" key="6">
    <source>
        <dbReference type="Proteomes" id="UP000305792"/>
    </source>
</evidence>
<evidence type="ECO:0000313" key="5">
    <source>
        <dbReference type="EMBL" id="THV24432.1"/>
    </source>
</evidence>
<evidence type="ECO:0000259" key="4">
    <source>
        <dbReference type="PROSITE" id="PS50932"/>
    </source>
</evidence>
<keyword evidence="1" id="KW-0805">Transcription regulation</keyword>
<evidence type="ECO:0000256" key="3">
    <source>
        <dbReference type="ARBA" id="ARBA00023163"/>
    </source>
</evidence>
<protein>
    <submittedName>
        <fullName evidence="5">LacI family DNA-binding transcriptional regulator</fullName>
    </submittedName>
</protein>
<dbReference type="SUPFAM" id="SSF47413">
    <property type="entry name" value="lambda repressor-like DNA-binding domains"/>
    <property type="match status" value="1"/>
</dbReference>
<dbReference type="SUPFAM" id="SSF53822">
    <property type="entry name" value="Periplasmic binding protein-like I"/>
    <property type="match status" value="1"/>
</dbReference>